<feature type="compositionally biased region" description="Basic and acidic residues" evidence="1">
    <location>
        <begin position="13"/>
        <end position="25"/>
    </location>
</feature>
<evidence type="ECO:0000256" key="2">
    <source>
        <dbReference type="SAM" id="Phobius"/>
    </source>
</evidence>
<keyword evidence="2" id="KW-0812">Transmembrane</keyword>
<evidence type="ECO:0000313" key="3">
    <source>
        <dbReference type="EMBL" id="VDL59989.1"/>
    </source>
</evidence>
<feature type="region of interest" description="Disordered" evidence="1">
    <location>
        <begin position="63"/>
        <end position="99"/>
    </location>
</feature>
<dbReference type="Proteomes" id="UP000274504">
    <property type="component" value="Unassembled WGS sequence"/>
</dbReference>
<dbReference type="AlphaFoldDB" id="A0A0R3SR98"/>
<sequence length="243" mass="27968">MTSSNSNSPTELHSTELDERIKNDSRSASPISFYGSSPERVTKQNQLLQPVLLLNIPSRASSEVNLADREERDSMNSCSKSENAFAQEEEVSQEDTHLKESHGKRIGWVKLIRLQLNALHEKKAKTAAGDNKQQESDIHDASRIKEEIWPNLLKEPSQPPEALQRMSVPWLVVNDNRAPTLSDLDLKNLNTSGNLKKKYVRYLRVLIFIKFPYFLFEIYLYQILIHKIFQGNFLIFYLCTVSF</sequence>
<feature type="compositionally biased region" description="Polar residues" evidence="1">
    <location>
        <begin position="75"/>
        <end position="84"/>
    </location>
</feature>
<feature type="compositionally biased region" description="Polar residues" evidence="1">
    <location>
        <begin position="1"/>
        <end position="12"/>
    </location>
</feature>
<dbReference type="WBParaSite" id="HDID_0000767301-mRNA-1">
    <property type="protein sequence ID" value="HDID_0000767301-mRNA-1"/>
    <property type="gene ID" value="HDID_0000767301"/>
</dbReference>
<dbReference type="EMBL" id="UYSG01010963">
    <property type="protein sequence ID" value="VDL59989.1"/>
    <property type="molecule type" value="Genomic_DNA"/>
</dbReference>
<protein>
    <submittedName>
        <fullName evidence="3 5">Uncharacterized protein</fullName>
    </submittedName>
</protein>
<evidence type="ECO:0000313" key="4">
    <source>
        <dbReference type="Proteomes" id="UP000274504"/>
    </source>
</evidence>
<feature type="region of interest" description="Disordered" evidence="1">
    <location>
        <begin position="1"/>
        <end position="40"/>
    </location>
</feature>
<reference evidence="5" key="1">
    <citation type="submission" date="2017-02" db="UniProtKB">
        <authorList>
            <consortium name="WormBaseParasite"/>
        </authorList>
    </citation>
    <scope>IDENTIFICATION</scope>
</reference>
<proteinExistence type="predicted"/>
<organism evidence="5">
    <name type="scientific">Hymenolepis diminuta</name>
    <name type="common">Rat tapeworm</name>
    <dbReference type="NCBI Taxonomy" id="6216"/>
    <lineage>
        <taxon>Eukaryota</taxon>
        <taxon>Metazoa</taxon>
        <taxon>Spiralia</taxon>
        <taxon>Lophotrochozoa</taxon>
        <taxon>Platyhelminthes</taxon>
        <taxon>Cestoda</taxon>
        <taxon>Eucestoda</taxon>
        <taxon>Cyclophyllidea</taxon>
        <taxon>Hymenolepididae</taxon>
        <taxon>Hymenolepis</taxon>
    </lineage>
</organism>
<keyword evidence="2" id="KW-0472">Membrane</keyword>
<name>A0A0R3SR98_HYMDI</name>
<evidence type="ECO:0000256" key="1">
    <source>
        <dbReference type="SAM" id="MobiDB-lite"/>
    </source>
</evidence>
<gene>
    <name evidence="3" type="ORF">HDID_LOCUS7671</name>
</gene>
<feature type="transmembrane region" description="Helical" evidence="2">
    <location>
        <begin position="202"/>
        <end position="224"/>
    </location>
</feature>
<dbReference type="OrthoDB" id="6276175at2759"/>
<accession>A0A0R3SR98</accession>
<evidence type="ECO:0000313" key="5">
    <source>
        <dbReference type="WBParaSite" id="HDID_0000767301-mRNA-1"/>
    </source>
</evidence>
<reference evidence="3 4" key="2">
    <citation type="submission" date="2018-11" db="EMBL/GenBank/DDBJ databases">
        <authorList>
            <consortium name="Pathogen Informatics"/>
        </authorList>
    </citation>
    <scope>NUCLEOTIDE SEQUENCE [LARGE SCALE GENOMIC DNA]</scope>
</reference>
<keyword evidence="2" id="KW-1133">Transmembrane helix</keyword>